<dbReference type="Gene3D" id="3.30.1360.40">
    <property type="match status" value="1"/>
</dbReference>
<sequence length="184" mass="20760">MADVEKETQAKMQAAVDHARDDLATIRTGRAHPAMFNRLNADYYGAPTPLQQLATFTSPDPRTMLITPFDRSAITAIEKAIRDADLGVNPSNDGNAIRCVMPQLTEERRKEYIKMARAKAEDARIAVRNVRRHAMDQLKKLEKDHEISEDDLARAEKAMDATTRKYVDAVDELLKHKEAELSEV</sequence>
<dbReference type="PANTHER" id="PTHR20982:SF3">
    <property type="entry name" value="MITOCHONDRIAL RIBOSOME RECYCLING FACTOR PSEUDO 1"/>
    <property type="match status" value="1"/>
</dbReference>
<dbReference type="Pfam" id="PF01765">
    <property type="entry name" value="RRF"/>
    <property type="match status" value="1"/>
</dbReference>
<dbReference type="GO" id="GO:0006415">
    <property type="term" value="P:translational termination"/>
    <property type="evidence" value="ECO:0007669"/>
    <property type="project" value="UniProtKB-UniRule"/>
</dbReference>
<dbReference type="HAMAP" id="MF_00040">
    <property type="entry name" value="RRF"/>
    <property type="match status" value="1"/>
</dbReference>
<dbReference type="Gene3D" id="1.10.132.20">
    <property type="entry name" value="Ribosome-recycling factor"/>
    <property type="match status" value="1"/>
</dbReference>
<feature type="coiled-coil region" evidence="6">
    <location>
        <begin position="131"/>
        <end position="172"/>
    </location>
</feature>
<gene>
    <name evidence="5" type="primary">frr</name>
    <name evidence="8" type="ORF">EII34_05935</name>
</gene>
<name>A0A3P1T8L4_9ACTN</name>
<dbReference type="FunFam" id="1.10.132.20:FF:000001">
    <property type="entry name" value="Ribosome-recycling factor"/>
    <property type="match status" value="1"/>
</dbReference>
<dbReference type="InterPro" id="IPR036191">
    <property type="entry name" value="RRF_sf"/>
</dbReference>
<dbReference type="Proteomes" id="UP000280819">
    <property type="component" value="Unassembled WGS sequence"/>
</dbReference>
<dbReference type="FunFam" id="3.30.1360.40:FF:000001">
    <property type="entry name" value="Ribosome-recycling factor"/>
    <property type="match status" value="1"/>
</dbReference>
<dbReference type="GO" id="GO:0043023">
    <property type="term" value="F:ribosomal large subunit binding"/>
    <property type="evidence" value="ECO:0007669"/>
    <property type="project" value="TreeGrafter"/>
</dbReference>
<comment type="function">
    <text evidence="5">Responsible for the release of ribosomes from messenger RNA at the termination of protein biosynthesis. May increase the efficiency of translation by recycling ribosomes from one round of translation to another.</text>
</comment>
<dbReference type="NCBIfam" id="TIGR00496">
    <property type="entry name" value="frr"/>
    <property type="match status" value="1"/>
</dbReference>
<feature type="domain" description="Ribosome recycling factor" evidence="7">
    <location>
        <begin position="20"/>
        <end position="181"/>
    </location>
</feature>
<keyword evidence="4 5" id="KW-0648">Protein biosynthesis</keyword>
<dbReference type="GO" id="GO:0005737">
    <property type="term" value="C:cytoplasm"/>
    <property type="evidence" value="ECO:0007669"/>
    <property type="project" value="UniProtKB-SubCell"/>
</dbReference>
<evidence type="ECO:0000256" key="5">
    <source>
        <dbReference type="HAMAP-Rule" id="MF_00040"/>
    </source>
</evidence>
<protein>
    <recommendedName>
        <fullName evidence="5">Ribosome-recycling factor</fullName>
        <shortName evidence="5">RRF</shortName>
    </recommendedName>
    <alternativeName>
        <fullName evidence="5">Ribosome-releasing factor</fullName>
    </alternativeName>
</protein>
<dbReference type="CDD" id="cd00520">
    <property type="entry name" value="RRF"/>
    <property type="match status" value="1"/>
</dbReference>
<accession>A0A3P1T8L4</accession>
<proteinExistence type="inferred from homology"/>
<keyword evidence="3 5" id="KW-0963">Cytoplasm</keyword>
<comment type="subcellular location">
    <subcellularLocation>
        <location evidence="1 5">Cytoplasm</location>
    </subcellularLocation>
</comment>
<comment type="similarity">
    <text evidence="2 5">Belongs to the RRF family.</text>
</comment>
<comment type="caution">
    <text evidence="8">The sequence shown here is derived from an EMBL/GenBank/DDBJ whole genome shotgun (WGS) entry which is preliminary data.</text>
</comment>
<evidence type="ECO:0000256" key="1">
    <source>
        <dbReference type="ARBA" id="ARBA00004496"/>
    </source>
</evidence>
<dbReference type="OrthoDB" id="9804006at2"/>
<dbReference type="InterPro" id="IPR023584">
    <property type="entry name" value="Ribosome_recyc_fac_dom"/>
</dbReference>
<evidence type="ECO:0000313" key="9">
    <source>
        <dbReference type="Proteomes" id="UP000280819"/>
    </source>
</evidence>
<evidence type="ECO:0000256" key="3">
    <source>
        <dbReference type="ARBA" id="ARBA00022490"/>
    </source>
</evidence>
<evidence type="ECO:0000313" key="8">
    <source>
        <dbReference type="EMBL" id="RRD05827.1"/>
    </source>
</evidence>
<dbReference type="InterPro" id="IPR002661">
    <property type="entry name" value="Ribosome_recyc_fac"/>
</dbReference>
<dbReference type="PANTHER" id="PTHR20982">
    <property type="entry name" value="RIBOSOME RECYCLING FACTOR"/>
    <property type="match status" value="1"/>
</dbReference>
<dbReference type="AlphaFoldDB" id="A0A3P1T8L4"/>
<keyword evidence="6" id="KW-0175">Coiled coil</keyword>
<dbReference type="SUPFAM" id="SSF55194">
    <property type="entry name" value="Ribosome recycling factor, RRF"/>
    <property type="match status" value="1"/>
</dbReference>
<evidence type="ECO:0000256" key="6">
    <source>
        <dbReference type="SAM" id="Coils"/>
    </source>
</evidence>
<evidence type="ECO:0000259" key="7">
    <source>
        <dbReference type="Pfam" id="PF01765"/>
    </source>
</evidence>
<reference evidence="8 9" key="1">
    <citation type="submission" date="2018-11" db="EMBL/GenBank/DDBJ databases">
        <title>Genomes From Bacteria Associated with the Canine Oral Cavity: a Test Case for Automated Genome-Based Taxonomic Assignment.</title>
        <authorList>
            <person name="Coil D.A."/>
            <person name="Jospin G."/>
            <person name="Darling A.E."/>
            <person name="Wallis C."/>
            <person name="Davis I.J."/>
            <person name="Harris S."/>
            <person name="Eisen J.A."/>
            <person name="Holcombe L.J."/>
            <person name="O'Flynn C."/>
        </authorList>
    </citation>
    <scope>NUCLEOTIDE SEQUENCE [LARGE SCALE GENOMIC DNA]</scope>
    <source>
        <strain evidence="8 9">OH887_COT-365</strain>
    </source>
</reference>
<evidence type="ECO:0000256" key="4">
    <source>
        <dbReference type="ARBA" id="ARBA00022917"/>
    </source>
</evidence>
<organism evidence="8 9">
    <name type="scientific">Arachnia propionica</name>
    <dbReference type="NCBI Taxonomy" id="1750"/>
    <lineage>
        <taxon>Bacteria</taxon>
        <taxon>Bacillati</taxon>
        <taxon>Actinomycetota</taxon>
        <taxon>Actinomycetes</taxon>
        <taxon>Propionibacteriales</taxon>
        <taxon>Propionibacteriaceae</taxon>
        <taxon>Arachnia</taxon>
    </lineage>
</organism>
<dbReference type="EMBL" id="RQZG01000005">
    <property type="protein sequence ID" value="RRD05827.1"/>
    <property type="molecule type" value="Genomic_DNA"/>
</dbReference>
<evidence type="ECO:0000256" key="2">
    <source>
        <dbReference type="ARBA" id="ARBA00005912"/>
    </source>
</evidence>